<dbReference type="EMBL" id="CM042009">
    <property type="protein sequence ID" value="KAI3790603.1"/>
    <property type="molecule type" value="Genomic_DNA"/>
</dbReference>
<proteinExistence type="predicted"/>
<organism evidence="1 2">
    <name type="scientific">Cichorium intybus</name>
    <name type="common">Chicory</name>
    <dbReference type="NCBI Taxonomy" id="13427"/>
    <lineage>
        <taxon>Eukaryota</taxon>
        <taxon>Viridiplantae</taxon>
        <taxon>Streptophyta</taxon>
        <taxon>Embryophyta</taxon>
        <taxon>Tracheophyta</taxon>
        <taxon>Spermatophyta</taxon>
        <taxon>Magnoliopsida</taxon>
        <taxon>eudicotyledons</taxon>
        <taxon>Gunneridae</taxon>
        <taxon>Pentapetalae</taxon>
        <taxon>asterids</taxon>
        <taxon>campanulids</taxon>
        <taxon>Asterales</taxon>
        <taxon>Asteraceae</taxon>
        <taxon>Cichorioideae</taxon>
        <taxon>Cichorieae</taxon>
        <taxon>Cichoriinae</taxon>
        <taxon>Cichorium</taxon>
    </lineage>
</organism>
<keyword evidence="2" id="KW-1185">Reference proteome</keyword>
<reference evidence="2" key="1">
    <citation type="journal article" date="2022" name="Mol. Ecol. Resour.">
        <title>The genomes of chicory, endive, great burdock and yacon provide insights into Asteraceae palaeo-polyploidization history and plant inulin production.</title>
        <authorList>
            <person name="Fan W."/>
            <person name="Wang S."/>
            <person name="Wang H."/>
            <person name="Wang A."/>
            <person name="Jiang F."/>
            <person name="Liu H."/>
            <person name="Zhao H."/>
            <person name="Xu D."/>
            <person name="Zhang Y."/>
        </authorList>
    </citation>
    <scope>NUCLEOTIDE SEQUENCE [LARGE SCALE GENOMIC DNA]</scope>
    <source>
        <strain evidence="2">cv. Punajuju</strain>
    </source>
</reference>
<protein>
    <submittedName>
        <fullName evidence="1">Uncharacterized protein</fullName>
    </submittedName>
</protein>
<dbReference type="Proteomes" id="UP001055811">
    <property type="component" value="Linkage Group LG01"/>
</dbReference>
<reference evidence="1 2" key="2">
    <citation type="journal article" date="2022" name="Mol. Ecol. Resour.">
        <title>The genomes of chicory, endive, great burdock and yacon provide insights into Asteraceae paleo-polyploidization history and plant inulin production.</title>
        <authorList>
            <person name="Fan W."/>
            <person name="Wang S."/>
            <person name="Wang H."/>
            <person name="Wang A."/>
            <person name="Jiang F."/>
            <person name="Liu H."/>
            <person name="Zhao H."/>
            <person name="Xu D."/>
            <person name="Zhang Y."/>
        </authorList>
    </citation>
    <scope>NUCLEOTIDE SEQUENCE [LARGE SCALE GENOMIC DNA]</scope>
    <source>
        <strain evidence="2">cv. Punajuju</strain>
        <tissue evidence="1">Leaves</tissue>
    </source>
</reference>
<evidence type="ECO:0000313" key="2">
    <source>
        <dbReference type="Proteomes" id="UP001055811"/>
    </source>
</evidence>
<sequence>MQAARKLQMGETERKDDERPLEIENKSLKASGNEDEAPHEKGITGNEPLHEKGNMGNDDNSWKKDKKKKRKRRSTEEDDTDCDPESRKEKKKKLKS</sequence>
<evidence type="ECO:0000313" key="1">
    <source>
        <dbReference type="EMBL" id="KAI3790603.1"/>
    </source>
</evidence>
<gene>
    <name evidence="1" type="ORF">L2E82_03766</name>
</gene>
<accession>A0ACB9H599</accession>
<comment type="caution">
    <text evidence="1">The sequence shown here is derived from an EMBL/GenBank/DDBJ whole genome shotgun (WGS) entry which is preliminary data.</text>
</comment>
<name>A0ACB9H599_CICIN</name>